<keyword evidence="1" id="KW-0614">Plasmid</keyword>
<proteinExistence type="predicted"/>
<sequence length="124" mass="14069">MVKPGPSSVILWDSLKLSAEPLRGRGDILVVARIRVRERDQKSTAQYRINFELNRHHGLVSHDTEVQVSAPRGDSPLWRYSGRRDLVVAVKDRFLTTQLYAHVAGQLGWLRNPSVELVDALFDP</sequence>
<geneLocation type="plasmid" evidence="1">
    <name>unnamed3</name>
</geneLocation>
<dbReference type="EMBL" id="CP016618">
    <property type="protein sequence ID" value="ANY83415.1"/>
    <property type="molecule type" value="Genomic_DNA"/>
</dbReference>
<protein>
    <submittedName>
        <fullName evidence="1">Uncharacterized protein</fullName>
    </submittedName>
</protein>
<gene>
    <name evidence="1" type="ORF">BB934_34585</name>
</gene>
<accession>A0A1B2ETV5</accession>
<organism evidence="1">
    <name type="scientific">Microvirga ossetica</name>
    <dbReference type="NCBI Taxonomy" id="1882682"/>
    <lineage>
        <taxon>Bacteria</taxon>
        <taxon>Pseudomonadati</taxon>
        <taxon>Pseudomonadota</taxon>
        <taxon>Alphaproteobacteria</taxon>
        <taxon>Hyphomicrobiales</taxon>
        <taxon>Methylobacteriaceae</taxon>
        <taxon>Microvirga</taxon>
    </lineage>
</organism>
<dbReference type="AlphaFoldDB" id="A0A1B2ETV5"/>
<dbReference type="KEGG" id="moc:BB934_34585"/>
<reference evidence="1" key="1">
    <citation type="submission" date="2016-07" db="EMBL/GenBank/DDBJ databases">
        <title>Microvirga ossetica sp. nov. a new species of rhizobia isolated from root nodules of the legume species Vicia alpestris Steven originated from North Ossetia region in the Caucasus.</title>
        <authorList>
            <person name="Safronova V.I."/>
            <person name="Kuznetsova I.G."/>
            <person name="Sazanova A.L."/>
            <person name="Belimov A."/>
            <person name="Andronov E."/>
            <person name="Osledkin Y.S."/>
            <person name="Onishchuk O.P."/>
            <person name="Kurchak O.N."/>
            <person name="Shaposhnikov A.I."/>
            <person name="Willems A."/>
            <person name="Tikhonovich I.A."/>
        </authorList>
    </citation>
    <scope>NUCLEOTIDE SEQUENCE [LARGE SCALE GENOMIC DNA]</scope>
    <source>
        <strain evidence="1">V5/3M</strain>
        <plasmid evidence="1">unnamed3</plasmid>
    </source>
</reference>
<evidence type="ECO:0000313" key="1">
    <source>
        <dbReference type="EMBL" id="ANY83415.1"/>
    </source>
</evidence>
<name>A0A1B2ETV5_9HYPH</name>